<feature type="domain" description="Methyltransferase type 12" evidence="1">
    <location>
        <begin position="40"/>
        <end position="125"/>
    </location>
</feature>
<dbReference type="RefSeq" id="WP_197549748.1">
    <property type="nucleotide sequence ID" value="NZ_CP063164.1"/>
</dbReference>
<dbReference type="Pfam" id="PF08242">
    <property type="entry name" value="Methyltransf_12"/>
    <property type="match status" value="1"/>
</dbReference>
<keyword evidence="2" id="KW-0489">Methyltransferase</keyword>
<evidence type="ECO:0000259" key="1">
    <source>
        <dbReference type="Pfam" id="PF08242"/>
    </source>
</evidence>
<dbReference type="KEGG" id="sinu:IMZ28_05570"/>
<organism evidence="2 3">
    <name type="scientific">Sulfurovum indicum</name>
    <dbReference type="NCBI Taxonomy" id="2779528"/>
    <lineage>
        <taxon>Bacteria</taxon>
        <taxon>Pseudomonadati</taxon>
        <taxon>Campylobacterota</taxon>
        <taxon>Epsilonproteobacteria</taxon>
        <taxon>Campylobacterales</taxon>
        <taxon>Sulfurovaceae</taxon>
        <taxon>Sulfurovum</taxon>
    </lineage>
</organism>
<dbReference type="CDD" id="cd02440">
    <property type="entry name" value="AdoMet_MTases"/>
    <property type="match status" value="1"/>
</dbReference>
<dbReference type="InterPro" id="IPR013217">
    <property type="entry name" value="Methyltransf_12"/>
</dbReference>
<evidence type="ECO:0000313" key="2">
    <source>
        <dbReference type="EMBL" id="QOR62931.1"/>
    </source>
</evidence>
<dbReference type="GO" id="GO:0032259">
    <property type="term" value="P:methylation"/>
    <property type="evidence" value="ECO:0007669"/>
    <property type="project" value="UniProtKB-KW"/>
</dbReference>
<accession>A0A7M1S7H3</accession>
<sequence length="240" mass="27415">MKIQREFSQNAKAYNQVNVIQKRVLEELIVRIDEKPAHILDIGCGRGGVYQAIDWELSHFVGMDFAQGMIALHPKGKNITLLMKDFNEESSFETLSNYRFDRIISSSALQWAKDLDATLGNIARLGAPVSLSVFTSNTFKTLYETAGLPPLLRSREEVIALLQKYFDADIELLQYTLAFPSVREMFRYMKKSGVGAGRNVLGYKEMKRLIESYPLDHLEYEIVLIHERTGSKRPEKSTML</sequence>
<reference evidence="2 3" key="1">
    <citation type="submission" date="2020-10" db="EMBL/GenBank/DDBJ databases">
        <title>The genome of sulfurovum sp.</title>
        <authorList>
            <person name="Xie S."/>
            <person name="Shao Z."/>
            <person name="Jiang L."/>
        </authorList>
    </citation>
    <scope>NUCLEOTIDE SEQUENCE [LARGE SCALE GENOMIC DNA]</scope>
    <source>
        <strain evidence="2 3">ST-419</strain>
    </source>
</reference>
<dbReference type="PANTHER" id="PTHR43861:SF1">
    <property type="entry name" value="TRANS-ACONITATE 2-METHYLTRANSFERASE"/>
    <property type="match status" value="1"/>
</dbReference>
<gene>
    <name evidence="2" type="ORF">IMZ28_05570</name>
</gene>
<dbReference type="InterPro" id="IPR029063">
    <property type="entry name" value="SAM-dependent_MTases_sf"/>
</dbReference>
<name>A0A7M1S7H3_9BACT</name>
<proteinExistence type="predicted"/>
<dbReference type="SUPFAM" id="SSF53335">
    <property type="entry name" value="S-adenosyl-L-methionine-dependent methyltransferases"/>
    <property type="match status" value="1"/>
</dbReference>
<dbReference type="Proteomes" id="UP000595074">
    <property type="component" value="Chromosome"/>
</dbReference>
<dbReference type="Gene3D" id="3.40.50.150">
    <property type="entry name" value="Vaccinia Virus protein VP39"/>
    <property type="match status" value="1"/>
</dbReference>
<evidence type="ECO:0000313" key="3">
    <source>
        <dbReference type="Proteomes" id="UP000595074"/>
    </source>
</evidence>
<keyword evidence="3" id="KW-1185">Reference proteome</keyword>
<dbReference type="GO" id="GO:0008168">
    <property type="term" value="F:methyltransferase activity"/>
    <property type="evidence" value="ECO:0007669"/>
    <property type="project" value="UniProtKB-KW"/>
</dbReference>
<keyword evidence="2" id="KW-0808">Transferase</keyword>
<dbReference type="AlphaFoldDB" id="A0A7M1S7H3"/>
<dbReference type="PANTHER" id="PTHR43861">
    <property type="entry name" value="TRANS-ACONITATE 2-METHYLTRANSFERASE-RELATED"/>
    <property type="match status" value="1"/>
</dbReference>
<protein>
    <submittedName>
        <fullName evidence="2">Methyltransferase domain-containing protein</fullName>
    </submittedName>
</protein>
<dbReference type="EMBL" id="CP063164">
    <property type="protein sequence ID" value="QOR62931.1"/>
    <property type="molecule type" value="Genomic_DNA"/>
</dbReference>